<evidence type="ECO:0000313" key="3">
    <source>
        <dbReference type="EMBL" id="KAF2217398.1"/>
    </source>
</evidence>
<evidence type="ECO:0000256" key="1">
    <source>
        <dbReference type="ARBA" id="ARBA00023136"/>
    </source>
</evidence>
<organism evidence="3 4">
    <name type="scientific">Cercospora zeae-maydis SCOH1-5</name>
    <dbReference type="NCBI Taxonomy" id="717836"/>
    <lineage>
        <taxon>Eukaryota</taxon>
        <taxon>Fungi</taxon>
        <taxon>Dikarya</taxon>
        <taxon>Ascomycota</taxon>
        <taxon>Pezizomycotina</taxon>
        <taxon>Dothideomycetes</taxon>
        <taxon>Dothideomycetidae</taxon>
        <taxon>Mycosphaerellales</taxon>
        <taxon>Mycosphaerellaceae</taxon>
        <taxon>Cercospora</taxon>
    </lineage>
</organism>
<dbReference type="PANTHER" id="PTHR13315:SF4">
    <property type="entry name" value="METALLOPHOSPHOESTERASE, ISOFORM E"/>
    <property type="match status" value="1"/>
</dbReference>
<dbReference type="EMBL" id="ML992662">
    <property type="protein sequence ID" value="KAF2217398.1"/>
    <property type="molecule type" value="Genomic_DNA"/>
</dbReference>
<keyword evidence="1 2" id="KW-0472">Membrane</keyword>
<keyword evidence="4" id="KW-1185">Reference proteome</keyword>
<dbReference type="PANTHER" id="PTHR13315">
    <property type="entry name" value="METALLO PHOSPHOESTERASE RELATED"/>
    <property type="match status" value="1"/>
</dbReference>
<feature type="transmembrane region" description="Helical" evidence="2">
    <location>
        <begin position="369"/>
        <end position="389"/>
    </location>
</feature>
<feature type="non-terminal residue" evidence="3">
    <location>
        <position position="390"/>
    </location>
</feature>
<proteinExistence type="predicted"/>
<dbReference type="GO" id="GO:0005783">
    <property type="term" value="C:endoplasmic reticulum"/>
    <property type="evidence" value="ECO:0007669"/>
    <property type="project" value="TreeGrafter"/>
</dbReference>
<evidence type="ECO:0000256" key="2">
    <source>
        <dbReference type="SAM" id="Phobius"/>
    </source>
</evidence>
<dbReference type="SUPFAM" id="SSF56300">
    <property type="entry name" value="Metallo-dependent phosphatases"/>
    <property type="match status" value="1"/>
</dbReference>
<dbReference type="AlphaFoldDB" id="A0A6A6FVY0"/>
<gene>
    <name evidence="3" type="ORF">CERZMDRAFT_30825</name>
</gene>
<dbReference type="GO" id="GO:0016020">
    <property type="term" value="C:membrane"/>
    <property type="evidence" value="ECO:0007669"/>
    <property type="project" value="UniProtKB-SubCell"/>
</dbReference>
<sequence length="390" mass="44841">MRLRHVAQPSLRRITRRYPWTQHMSLLTSAITLLWLYFIHAEERGTPHAHITTCDWRNWESWHRDAQPHRSVFVADPQLVDPHTYPGRPWPLSSLTEFYTDLYMQRNFKLINQELDPDSIVFLGDLLDGGREWSTERARSLNTDQRQYKQQQWDAEYDRFARIFLTEEQLYPGVNRSFRILKASLPGNHDLGFGSGVQVTVRDRFESHFGEANTIYVLGNHTFVSLDTPSLSAYDEFAIPLSAGYQYQNVLTPSLTSIIGKKVSAAGDMVHIFSGDDHDYCDVDHRFNVGRYNDDTKKEHVVMRTVREVTVKSFSWAMGVRKPAFLLVSLWNPVDEQGRHVGECMGGVDGVCKTVQTELCLLPDQLSVFISYAQLLGLTIIVLFVRSVVI</sequence>
<name>A0A6A6FVY0_9PEZI</name>
<keyword evidence="2" id="KW-1133">Transmembrane helix</keyword>
<dbReference type="InterPro" id="IPR029052">
    <property type="entry name" value="Metallo-depent_PP-like"/>
</dbReference>
<reference evidence="3" key="1">
    <citation type="journal article" date="2020" name="Stud. Mycol.">
        <title>101 Dothideomycetes genomes: a test case for predicting lifestyles and emergence of pathogens.</title>
        <authorList>
            <person name="Haridas S."/>
            <person name="Albert R."/>
            <person name="Binder M."/>
            <person name="Bloem J."/>
            <person name="Labutti K."/>
            <person name="Salamov A."/>
            <person name="Andreopoulos B."/>
            <person name="Baker S."/>
            <person name="Barry K."/>
            <person name="Bills G."/>
            <person name="Bluhm B."/>
            <person name="Cannon C."/>
            <person name="Castanera R."/>
            <person name="Culley D."/>
            <person name="Daum C."/>
            <person name="Ezra D."/>
            <person name="Gonzalez J."/>
            <person name="Henrissat B."/>
            <person name="Kuo A."/>
            <person name="Liang C."/>
            <person name="Lipzen A."/>
            <person name="Lutzoni F."/>
            <person name="Magnuson J."/>
            <person name="Mondo S."/>
            <person name="Nolan M."/>
            <person name="Ohm R."/>
            <person name="Pangilinan J."/>
            <person name="Park H.-J."/>
            <person name="Ramirez L."/>
            <person name="Alfaro M."/>
            <person name="Sun H."/>
            <person name="Tritt A."/>
            <person name="Yoshinaga Y."/>
            <person name="Zwiers L.-H."/>
            <person name="Turgeon B."/>
            <person name="Goodwin S."/>
            <person name="Spatafora J."/>
            <person name="Crous P."/>
            <person name="Grigoriev I."/>
        </authorList>
    </citation>
    <scope>NUCLEOTIDE SEQUENCE</scope>
    <source>
        <strain evidence="3">SCOH1-5</strain>
    </source>
</reference>
<dbReference type="OrthoDB" id="5977743at2759"/>
<accession>A0A6A6FVY0</accession>
<evidence type="ECO:0000313" key="4">
    <source>
        <dbReference type="Proteomes" id="UP000799539"/>
    </source>
</evidence>
<dbReference type="Proteomes" id="UP000799539">
    <property type="component" value="Unassembled WGS sequence"/>
</dbReference>
<dbReference type="InterPro" id="IPR033308">
    <property type="entry name" value="PGAP5/Cdc1/Ted1"/>
</dbReference>
<dbReference type="GO" id="GO:0016787">
    <property type="term" value="F:hydrolase activity"/>
    <property type="evidence" value="ECO:0007669"/>
    <property type="project" value="InterPro"/>
</dbReference>
<protein>
    <submittedName>
        <fullName evidence="3">Uncharacterized protein</fullName>
    </submittedName>
</protein>
<dbReference type="GO" id="GO:0006506">
    <property type="term" value="P:GPI anchor biosynthetic process"/>
    <property type="evidence" value="ECO:0007669"/>
    <property type="project" value="InterPro"/>
</dbReference>
<keyword evidence="2" id="KW-0812">Transmembrane</keyword>